<name>A0A2S4KPK8_9HYPO</name>
<gene>
    <name evidence="2" type="ORF">TPAR_07670</name>
</gene>
<organism evidence="2 3">
    <name type="scientific">Tolypocladium paradoxum</name>
    <dbReference type="NCBI Taxonomy" id="94208"/>
    <lineage>
        <taxon>Eukaryota</taxon>
        <taxon>Fungi</taxon>
        <taxon>Dikarya</taxon>
        <taxon>Ascomycota</taxon>
        <taxon>Pezizomycotina</taxon>
        <taxon>Sordariomycetes</taxon>
        <taxon>Hypocreomycetidae</taxon>
        <taxon>Hypocreales</taxon>
        <taxon>Ophiocordycipitaceae</taxon>
        <taxon>Tolypocladium</taxon>
    </lineage>
</organism>
<dbReference type="Proteomes" id="UP000237481">
    <property type="component" value="Unassembled WGS sequence"/>
</dbReference>
<dbReference type="OrthoDB" id="3552888at2759"/>
<dbReference type="EMBL" id="PKSG01000897">
    <property type="protein sequence ID" value="POR32128.1"/>
    <property type="molecule type" value="Genomic_DNA"/>
</dbReference>
<evidence type="ECO:0008006" key="4">
    <source>
        <dbReference type="Google" id="ProtNLM"/>
    </source>
</evidence>
<protein>
    <recommendedName>
        <fullName evidence="4">Secreted protein</fullName>
    </recommendedName>
</protein>
<dbReference type="PANTHER" id="PTHR35605">
    <property type="entry name" value="ECP2 EFFECTOR PROTEIN DOMAIN-CONTAINING PROTEIN-RELATED"/>
    <property type="match status" value="1"/>
</dbReference>
<dbReference type="STRING" id="94208.A0A2S4KPK8"/>
<accession>A0A2S4KPK8</accession>
<proteinExistence type="predicted"/>
<feature type="chain" id="PRO_5015629466" description="Secreted protein" evidence="1">
    <location>
        <begin position="20"/>
        <end position="202"/>
    </location>
</feature>
<reference evidence="2 3" key="1">
    <citation type="submission" date="2018-01" db="EMBL/GenBank/DDBJ databases">
        <title>Harnessing the power of phylogenomics to disentangle the directionality and signatures of interkingdom host jumping in the parasitic fungal genus Tolypocladium.</title>
        <authorList>
            <person name="Quandt C.A."/>
            <person name="Patterson W."/>
            <person name="Spatafora J.W."/>
        </authorList>
    </citation>
    <scope>NUCLEOTIDE SEQUENCE [LARGE SCALE GENOMIC DNA]</scope>
    <source>
        <strain evidence="2 3">NRBC 100945</strain>
    </source>
</reference>
<keyword evidence="3" id="KW-1185">Reference proteome</keyword>
<dbReference type="PANTHER" id="PTHR35605:SF1">
    <property type="entry name" value="ECP2 EFFECTOR PROTEIN DOMAIN-CONTAINING PROTEIN-RELATED"/>
    <property type="match status" value="1"/>
</dbReference>
<evidence type="ECO:0000256" key="1">
    <source>
        <dbReference type="SAM" id="SignalP"/>
    </source>
</evidence>
<evidence type="ECO:0000313" key="2">
    <source>
        <dbReference type="EMBL" id="POR32128.1"/>
    </source>
</evidence>
<keyword evidence="1" id="KW-0732">Signal</keyword>
<dbReference type="AlphaFoldDB" id="A0A2S4KPK8"/>
<evidence type="ECO:0000313" key="3">
    <source>
        <dbReference type="Proteomes" id="UP000237481"/>
    </source>
</evidence>
<comment type="caution">
    <text evidence="2">The sequence shown here is derived from an EMBL/GenBank/DDBJ whole genome shotgun (WGS) entry which is preliminary data.</text>
</comment>
<sequence length="202" mass="21863">MKFAASITALSCLSLGAFGFVTSVKSPLEGYTVREASWEVQATPGGPTVVLNGTVQDVHAQLVKLNPDWEAQFADDGSRENNAATLEKRTDFMGSGYVCGGRWKECDLDRLIEGIRYLRNVTATQPYADGGTGICSRVSCSYNAAIWWCNDDPSPKQLVSFGSIADGVQYLIFMCQALGKPTFSGQVFHSTHWNVVATAAEC</sequence>
<feature type="signal peptide" evidence="1">
    <location>
        <begin position="1"/>
        <end position="19"/>
    </location>
</feature>